<name>A0A9W9FMG7_9EURO</name>
<accession>A0A9W9FMG7</accession>
<dbReference type="RefSeq" id="XP_056476254.1">
    <property type="nucleotide sequence ID" value="XM_056615897.1"/>
</dbReference>
<dbReference type="PANTHER" id="PTHR10758">
    <property type="entry name" value="26S PROTEASOME NON-ATPASE REGULATORY SUBUNIT 3/COP9 SIGNALOSOME COMPLEX SUBUNIT 3"/>
    <property type="match status" value="1"/>
</dbReference>
<dbReference type="GO" id="GO:0008180">
    <property type="term" value="C:COP9 signalosome"/>
    <property type="evidence" value="ECO:0007669"/>
    <property type="project" value="TreeGrafter"/>
</dbReference>
<evidence type="ECO:0000313" key="3">
    <source>
        <dbReference type="EMBL" id="KAJ5102874.1"/>
    </source>
</evidence>
<comment type="caution">
    <text evidence="3">The sequence shown here is derived from an EMBL/GenBank/DDBJ whole genome shotgun (WGS) entry which is preliminary data.</text>
</comment>
<feature type="domain" description="COP9 signalosome complex subunit 3 N-terminal helical repeats" evidence="2">
    <location>
        <begin position="228"/>
        <end position="298"/>
    </location>
</feature>
<sequence length="502" mass="55026">MDSISALISKSEELRISARRSDEEYDRCIRDHVASVRQSLSSKTLDLIATDHTLLDHFDPATDSITYLLLLLLRIQTLQQKTQETLPGDLLPSGDLWPKCTRYLKTFDPIQLLKLLSRQDFPTPYLKVDSLSCADSPQPLLAVPLIRDAMLKLDPSGAVFTSMHLLFVRLCLRARAYSYSLPILEKHICHFPGPAERVSSKSSPVLCAEHESSLAFINASSGLSSPLSCSDYLQYFLFGGMIYLALKEWAKASHFLEVVISMPTNGPISMVMVVAYKKWLLVGLLEAGKLRSPPSVVAPHVVRIYQSLARPYVNFAQAFEHGDLGRLDAEVGAAEDIWRKDNNMGLVSQVMNSFSRHALVGVGETFAALTIADLIGQSSSLPCDKVAAESVIASLIISGALDATLVQTPGHSDAAMLRFSGMPRLCPSSHELRLQTMFTKERGSLEGLMMAARENIHKLGVSPEFVDHVHKGQVWAGAGEAHLGIGDDAGLEIDEDIMGDMP</sequence>
<protein>
    <submittedName>
        <fullName evidence="3">COP9 signalosome complex subunit 3</fullName>
    </submittedName>
</protein>
<dbReference type="Proteomes" id="UP001149074">
    <property type="component" value="Unassembled WGS sequence"/>
</dbReference>
<evidence type="ECO:0000256" key="1">
    <source>
        <dbReference type="ARBA" id="ARBA00022490"/>
    </source>
</evidence>
<dbReference type="PANTHER" id="PTHR10758:SF1">
    <property type="entry name" value="COP9 SIGNALOSOME COMPLEX SUBUNIT 3"/>
    <property type="match status" value="1"/>
</dbReference>
<gene>
    <name evidence="3" type="ORF">N7532_003403</name>
</gene>
<evidence type="ECO:0000313" key="4">
    <source>
        <dbReference type="Proteomes" id="UP001149074"/>
    </source>
</evidence>
<dbReference type="InterPro" id="IPR055089">
    <property type="entry name" value="COP9_N"/>
</dbReference>
<dbReference type="GO" id="GO:0006511">
    <property type="term" value="P:ubiquitin-dependent protein catabolic process"/>
    <property type="evidence" value="ECO:0007669"/>
    <property type="project" value="TreeGrafter"/>
</dbReference>
<keyword evidence="4" id="KW-1185">Reference proteome</keyword>
<dbReference type="GeneID" id="81354876"/>
<dbReference type="AlphaFoldDB" id="A0A9W9FMG7"/>
<reference evidence="3" key="2">
    <citation type="journal article" date="2023" name="IMA Fungus">
        <title>Comparative genomic study of the Penicillium genus elucidates a diverse pangenome and 15 lateral gene transfer events.</title>
        <authorList>
            <person name="Petersen C."/>
            <person name="Sorensen T."/>
            <person name="Nielsen M.R."/>
            <person name="Sondergaard T.E."/>
            <person name="Sorensen J.L."/>
            <person name="Fitzpatrick D.A."/>
            <person name="Frisvad J.C."/>
            <person name="Nielsen K.L."/>
        </authorList>
    </citation>
    <scope>NUCLEOTIDE SEQUENCE</scope>
    <source>
        <strain evidence="3">IBT 30761</strain>
    </source>
</reference>
<dbReference type="Pfam" id="PF22788">
    <property type="entry name" value="COP9_hel_rpt"/>
    <property type="match status" value="2"/>
</dbReference>
<dbReference type="OrthoDB" id="29061at2759"/>
<keyword evidence="1" id="KW-0963">Cytoplasm</keyword>
<dbReference type="InterPro" id="IPR050756">
    <property type="entry name" value="CSN3"/>
</dbReference>
<dbReference type="EMBL" id="JAPQKI010000004">
    <property type="protein sequence ID" value="KAJ5102874.1"/>
    <property type="molecule type" value="Genomic_DNA"/>
</dbReference>
<organism evidence="3 4">
    <name type="scientific">Penicillium argentinense</name>
    <dbReference type="NCBI Taxonomy" id="1131581"/>
    <lineage>
        <taxon>Eukaryota</taxon>
        <taxon>Fungi</taxon>
        <taxon>Dikarya</taxon>
        <taxon>Ascomycota</taxon>
        <taxon>Pezizomycotina</taxon>
        <taxon>Eurotiomycetes</taxon>
        <taxon>Eurotiomycetidae</taxon>
        <taxon>Eurotiales</taxon>
        <taxon>Aspergillaceae</taxon>
        <taxon>Penicillium</taxon>
    </lineage>
</organism>
<proteinExistence type="predicted"/>
<evidence type="ECO:0000259" key="2">
    <source>
        <dbReference type="Pfam" id="PF22788"/>
    </source>
</evidence>
<feature type="domain" description="COP9 signalosome complex subunit 3 N-terminal helical repeats" evidence="2">
    <location>
        <begin position="52"/>
        <end position="191"/>
    </location>
</feature>
<reference evidence="3" key="1">
    <citation type="submission" date="2022-11" db="EMBL/GenBank/DDBJ databases">
        <authorList>
            <person name="Petersen C."/>
        </authorList>
    </citation>
    <scope>NUCLEOTIDE SEQUENCE</scope>
    <source>
        <strain evidence="3">IBT 30761</strain>
    </source>
</reference>